<dbReference type="Pfam" id="PF00571">
    <property type="entry name" value="CBS"/>
    <property type="match status" value="2"/>
</dbReference>
<evidence type="ECO:0000313" key="4">
    <source>
        <dbReference type="EMBL" id="CBW25371.1"/>
    </source>
</evidence>
<organism evidence="4 5">
    <name type="scientific">Halobacteriovorax marinus (strain ATCC BAA-682 / DSM 15412 / SJ)</name>
    <name type="common">Bacteriovorax marinus</name>
    <dbReference type="NCBI Taxonomy" id="862908"/>
    <lineage>
        <taxon>Bacteria</taxon>
        <taxon>Pseudomonadati</taxon>
        <taxon>Bdellovibrionota</taxon>
        <taxon>Bacteriovoracia</taxon>
        <taxon>Bacteriovoracales</taxon>
        <taxon>Halobacteriovoraceae</taxon>
        <taxon>Halobacteriovorax</taxon>
    </lineage>
</organism>
<evidence type="ECO:0000259" key="3">
    <source>
        <dbReference type="PROSITE" id="PS51371"/>
    </source>
</evidence>
<dbReference type="PATRIC" id="fig|862908.3.peg.437"/>
<dbReference type="AlphaFoldDB" id="E1X431"/>
<dbReference type="InterPro" id="IPR046342">
    <property type="entry name" value="CBS_dom_sf"/>
</dbReference>
<reference evidence="5" key="1">
    <citation type="journal article" date="2013" name="ISME J.">
        <title>A small predatory core genome in the divergent marine Bacteriovorax marinus SJ and the terrestrial Bdellovibrio bacteriovorus.</title>
        <authorList>
            <person name="Crossman L.C."/>
            <person name="Chen H."/>
            <person name="Cerdeno-Tarraga A.M."/>
            <person name="Brooks K."/>
            <person name="Quail M.A."/>
            <person name="Pineiro S.A."/>
            <person name="Hobley L."/>
            <person name="Sockett R.E."/>
            <person name="Bentley S.D."/>
            <person name="Parkhill J."/>
            <person name="Williams H.N."/>
            <person name="Stine O.C."/>
        </authorList>
    </citation>
    <scope>NUCLEOTIDE SEQUENCE [LARGE SCALE GENOMIC DNA]</scope>
    <source>
        <strain evidence="5">ATCC BAA-682 / DSM 15412 / SJ</strain>
    </source>
</reference>
<dbReference type="SUPFAM" id="SSF54631">
    <property type="entry name" value="CBS-domain pair"/>
    <property type="match status" value="1"/>
</dbReference>
<proteinExistence type="predicted"/>
<dbReference type="SMART" id="SM00116">
    <property type="entry name" value="CBS"/>
    <property type="match status" value="2"/>
</dbReference>
<dbReference type="PANTHER" id="PTHR43080">
    <property type="entry name" value="CBS DOMAIN-CONTAINING PROTEIN CBSX3, MITOCHONDRIAL"/>
    <property type="match status" value="1"/>
</dbReference>
<dbReference type="Proteomes" id="UP000008963">
    <property type="component" value="Chromosome"/>
</dbReference>
<dbReference type="PANTHER" id="PTHR43080:SF2">
    <property type="entry name" value="CBS DOMAIN-CONTAINING PROTEIN"/>
    <property type="match status" value="1"/>
</dbReference>
<evidence type="ECO:0000256" key="2">
    <source>
        <dbReference type="PROSITE-ProRule" id="PRU00703"/>
    </source>
</evidence>
<dbReference type="EMBL" id="FQ312005">
    <property type="protein sequence ID" value="CBW25371.1"/>
    <property type="molecule type" value="Genomic_DNA"/>
</dbReference>
<dbReference type="CDD" id="cd04586">
    <property type="entry name" value="CBS_pair_BON_assoc"/>
    <property type="match status" value="1"/>
</dbReference>
<keyword evidence="1 2" id="KW-0129">CBS domain</keyword>
<keyword evidence="5" id="KW-1185">Reference proteome</keyword>
<dbReference type="KEGG" id="bmx:BMS_0457"/>
<gene>
    <name evidence="4" type="ordered locus">BMS_0457</name>
</gene>
<sequence length="153" mass="16804">MRKYMKVSEFMTKDVISCTEENTVEEAAKIMHDKGFSVMPVVDGAGALVGILTESDFVGTDANIPHALASIKKLFGQNFYFSDAEEIYKKSKAKKLGEVMTKDVTTVTSDQSLSDVISVMSHNHLKRLPVVDGGKLVGIITRKDLLKAYTKLA</sequence>
<dbReference type="PROSITE" id="PS51371">
    <property type="entry name" value="CBS"/>
    <property type="match status" value="2"/>
</dbReference>
<protein>
    <recommendedName>
        <fullName evidence="3">CBS domain-containing protein</fullName>
    </recommendedName>
</protein>
<evidence type="ECO:0000256" key="1">
    <source>
        <dbReference type="ARBA" id="ARBA00023122"/>
    </source>
</evidence>
<feature type="domain" description="CBS" evidence="3">
    <location>
        <begin position="100"/>
        <end position="153"/>
    </location>
</feature>
<dbReference type="HOGENOM" id="CLU_040681_9_0_7"/>
<feature type="domain" description="CBS" evidence="3">
    <location>
        <begin position="11"/>
        <end position="68"/>
    </location>
</feature>
<dbReference type="STRING" id="862908.BMS_0457"/>
<accession>E1X431</accession>
<name>E1X431_HALMS</name>
<dbReference type="eggNOG" id="COG0517">
    <property type="taxonomic scope" value="Bacteria"/>
</dbReference>
<evidence type="ECO:0000313" key="5">
    <source>
        <dbReference type="Proteomes" id="UP000008963"/>
    </source>
</evidence>
<dbReference type="InterPro" id="IPR051257">
    <property type="entry name" value="Diverse_CBS-Domain"/>
</dbReference>
<dbReference type="Gene3D" id="3.10.580.10">
    <property type="entry name" value="CBS-domain"/>
    <property type="match status" value="1"/>
</dbReference>
<dbReference type="InterPro" id="IPR000644">
    <property type="entry name" value="CBS_dom"/>
</dbReference>